<dbReference type="InterPro" id="IPR012677">
    <property type="entry name" value="Nucleotide-bd_a/b_plait_sf"/>
</dbReference>
<keyword evidence="13" id="KW-1185">Reference proteome</keyword>
<dbReference type="Gene3D" id="3.30.70.330">
    <property type="match status" value="1"/>
</dbReference>
<dbReference type="InterPro" id="IPR000504">
    <property type="entry name" value="RRM_dom"/>
</dbReference>
<evidence type="ECO:0000313" key="13">
    <source>
        <dbReference type="Proteomes" id="UP000494106"/>
    </source>
</evidence>
<feature type="region of interest" description="Disordered" evidence="9">
    <location>
        <begin position="179"/>
        <end position="331"/>
    </location>
</feature>
<dbReference type="GO" id="GO:0008270">
    <property type="term" value="F:zinc ion binding"/>
    <property type="evidence" value="ECO:0007669"/>
    <property type="project" value="UniProtKB-KW"/>
</dbReference>
<dbReference type="AlphaFoldDB" id="A0A8S0ZLF1"/>
<organism evidence="11 14">
    <name type="scientific">Arctia plantaginis</name>
    <name type="common">Wood tiger moth</name>
    <name type="synonym">Phalaena plantaginis</name>
    <dbReference type="NCBI Taxonomy" id="874455"/>
    <lineage>
        <taxon>Eukaryota</taxon>
        <taxon>Metazoa</taxon>
        <taxon>Ecdysozoa</taxon>
        <taxon>Arthropoda</taxon>
        <taxon>Hexapoda</taxon>
        <taxon>Insecta</taxon>
        <taxon>Pterygota</taxon>
        <taxon>Neoptera</taxon>
        <taxon>Endopterygota</taxon>
        <taxon>Lepidoptera</taxon>
        <taxon>Glossata</taxon>
        <taxon>Ditrysia</taxon>
        <taxon>Noctuoidea</taxon>
        <taxon>Erebidae</taxon>
        <taxon>Arctiinae</taxon>
        <taxon>Arctia</taxon>
    </lineage>
</organism>
<dbReference type="PANTHER" id="PTHR14398:SF0">
    <property type="entry name" value="ZINC FINGER PROTEIN SWM"/>
    <property type="match status" value="1"/>
</dbReference>
<feature type="region of interest" description="Disordered" evidence="9">
    <location>
        <begin position="108"/>
        <end position="143"/>
    </location>
</feature>
<feature type="domain" description="C3H1-type" evidence="10">
    <location>
        <begin position="335"/>
        <end position="363"/>
    </location>
</feature>
<feature type="coiled-coil region" evidence="8">
    <location>
        <begin position="668"/>
        <end position="738"/>
    </location>
</feature>
<feature type="region of interest" description="Disordered" evidence="9">
    <location>
        <begin position="879"/>
        <end position="925"/>
    </location>
</feature>
<evidence type="ECO:0000313" key="14">
    <source>
        <dbReference type="Proteomes" id="UP000494256"/>
    </source>
</evidence>
<evidence type="ECO:0000256" key="7">
    <source>
        <dbReference type="PROSITE-ProRule" id="PRU00723"/>
    </source>
</evidence>
<evidence type="ECO:0000256" key="3">
    <source>
        <dbReference type="ARBA" id="ARBA00022833"/>
    </source>
</evidence>
<feature type="region of interest" description="Disordered" evidence="9">
    <location>
        <begin position="592"/>
        <end position="622"/>
    </location>
</feature>
<evidence type="ECO:0000256" key="1">
    <source>
        <dbReference type="ARBA" id="ARBA00022723"/>
    </source>
</evidence>
<keyword evidence="5 8" id="KW-0175">Coiled coil</keyword>
<feature type="region of interest" description="Disordered" evidence="9">
    <location>
        <begin position="548"/>
        <end position="577"/>
    </location>
</feature>
<dbReference type="InterPro" id="IPR000571">
    <property type="entry name" value="Znf_CCCH"/>
</dbReference>
<feature type="compositionally biased region" description="Basic and acidic residues" evidence="9">
    <location>
        <begin position="270"/>
        <end position="331"/>
    </location>
</feature>
<dbReference type="OrthoDB" id="443401at2759"/>
<feature type="compositionally biased region" description="Acidic residues" evidence="9">
    <location>
        <begin position="910"/>
        <end position="919"/>
    </location>
</feature>
<feature type="compositionally biased region" description="Low complexity" evidence="9">
    <location>
        <begin position="117"/>
        <end position="133"/>
    </location>
</feature>
<name>A0A8S0ZLF1_ARCPL</name>
<dbReference type="GO" id="GO:0005634">
    <property type="term" value="C:nucleus"/>
    <property type="evidence" value="ECO:0007669"/>
    <property type="project" value="TreeGrafter"/>
</dbReference>
<dbReference type="EMBL" id="CADEBD010000293">
    <property type="protein sequence ID" value="CAB3233553.1"/>
    <property type="molecule type" value="Genomic_DNA"/>
</dbReference>
<dbReference type="SUPFAM" id="SSF54928">
    <property type="entry name" value="RNA-binding domain, RBD"/>
    <property type="match status" value="2"/>
</dbReference>
<dbReference type="CDD" id="cd12257">
    <property type="entry name" value="RRM1_RBM26_like"/>
    <property type="match status" value="1"/>
</dbReference>
<evidence type="ECO:0000256" key="5">
    <source>
        <dbReference type="ARBA" id="ARBA00023054"/>
    </source>
</evidence>
<keyword evidence="2 7" id="KW-0863">Zinc-finger</keyword>
<keyword evidence="4" id="KW-0694">RNA-binding</keyword>
<keyword evidence="1 7" id="KW-0479">Metal-binding</keyword>
<comment type="function">
    <text evidence="6">May be involved in the turnover of nuclear polyadenylated (pA+) RNA.</text>
</comment>
<dbReference type="FunFam" id="3.30.70.330:FF:000330">
    <property type="entry name" value="RNA-binding motif protein 26"/>
    <property type="match status" value="1"/>
</dbReference>
<reference evidence="13 14" key="1">
    <citation type="submission" date="2020-04" db="EMBL/GenBank/DDBJ databases">
        <authorList>
            <person name="Wallbank WR R."/>
            <person name="Pardo Diaz C."/>
            <person name="Kozak K."/>
            <person name="Martin S."/>
            <person name="Jiggins C."/>
            <person name="Moest M."/>
            <person name="Warren A I."/>
            <person name="Byers J.R.P. K."/>
            <person name="Montejo-Kovacevich G."/>
            <person name="Yen C E."/>
        </authorList>
    </citation>
    <scope>NUCLEOTIDE SEQUENCE [LARGE SCALE GENOMIC DNA]</scope>
</reference>
<evidence type="ECO:0000313" key="12">
    <source>
        <dbReference type="EMBL" id="CAB3257390.1"/>
    </source>
</evidence>
<dbReference type="Pfam" id="PF01480">
    <property type="entry name" value="PWI"/>
    <property type="match status" value="1"/>
</dbReference>
<feature type="compositionally biased region" description="Basic and acidic residues" evidence="9">
    <location>
        <begin position="188"/>
        <end position="204"/>
    </location>
</feature>
<comment type="caution">
    <text evidence="11">The sequence shown here is derived from an EMBL/GenBank/DDBJ whole genome shotgun (WGS) entry which is preliminary data.</text>
</comment>
<sequence>MLIENPDAFKSWLTSILEPLCDADPAALAKYVYALVKKDKPVEELREVMVDQLDVFLQHETKPFVEMLFTSLESNEYLKHVVENEVSPPGVEEPPKEQPAVVENHVGEAPAATTSVPGPSGPRSGGESRARSPTAGAVAGSIGPPRLVVSRAARHAAPAPLNRHPHNEHTLVKVLPLTELLEEPVDQPPRRRDRRGDSTRDKDDRRRRRSRSWERRARARRHVRDSEHNNDVRRRLPSRSPSPRGRYRNRSPPPPALERQTSRSRSRSPVIRERDLERERDRLRVPREMERDRMSRDREHRDRISSSRDRERSRDRSRDRSTSPHDTDRRLDHNDAYKRRCRDFDEKGYCMRGDLCQWDHGSDPVVLEDAAAALSSVLALPPAVPEYNPLTPDIWCGGAGSFPPYAHPHHPHPPRELIPIPSSVPHRIRHDMSTVGPRPAPPPQPRHPAPHKKTFDYNRFGCARPPLASGSANCSLDVKKVPRGLNDITHLNNHFSKFGKIVNIQVCYEGDPEAALITFSNPTEANIAYKSTEAVLNNRFIKVFWHNPHNPDNKQENMAPGGQHVNKPNDRQNSQHPMSHNKVLINRDNIKATADNKQQQEKEKEAENGVEPKKEAVKPVTKSKLIMDQHKRAQALLETQLQQQMLLIQKLESGNVTEAQRPALLEAISSAQEGIENLRKQLMAYNDTVKQLQQAKKPKTMEEAQKEILDAELDLFNKQQEGQDVTELQNKITELRRQMAVQFPAHIIRRPNARNSRFNTATRFTRGGLVRQPRHSLTNTKMFNHSMNQSVDHRPRALLISGFEVDELEALVAHFSQYGEVVSKEEELSVPQLVLQYKARAHAELAALNGKHYNDRTLSITWVGNTTNNRTAPVAVTEPQPLAPRTAPLETNNKDEPSSTLSEESLLRFDEEEEEEADEERSWRR</sequence>
<dbReference type="PANTHER" id="PTHR14398">
    <property type="entry name" value="RNA RECOGNITION RRM/RNP DOMAIN"/>
    <property type="match status" value="1"/>
</dbReference>
<evidence type="ECO:0000256" key="2">
    <source>
        <dbReference type="ARBA" id="ARBA00022771"/>
    </source>
</evidence>
<dbReference type="PROSITE" id="PS50103">
    <property type="entry name" value="ZF_C3H1"/>
    <property type="match status" value="1"/>
</dbReference>
<feature type="zinc finger region" description="C3H1-type" evidence="7">
    <location>
        <begin position="335"/>
        <end position="363"/>
    </location>
</feature>
<proteinExistence type="predicted"/>
<evidence type="ECO:0000259" key="10">
    <source>
        <dbReference type="PROSITE" id="PS50103"/>
    </source>
</evidence>
<dbReference type="Proteomes" id="UP000494106">
    <property type="component" value="Unassembled WGS sequence"/>
</dbReference>
<dbReference type="Proteomes" id="UP000494256">
    <property type="component" value="Unassembled WGS sequence"/>
</dbReference>
<evidence type="ECO:0000256" key="9">
    <source>
        <dbReference type="SAM" id="MobiDB-lite"/>
    </source>
</evidence>
<feature type="compositionally biased region" description="Basic and acidic residues" evidence="9">
    <location>
        <begin position="224"/>
        <end position="234"/>
    </location>
</feature>
<evidence type="ECO:0000256" key="6">
    <source>
        <dbReference type="ARBA" id="ARBA00043866"/>
    </source>
</evidence>
<dbReference type="EMBL" id="CADEBC010000591">
    <property type="protein sequence ID" value="CAB3257390.1"/>
    <property type="molecule type" value="Genomic_DNA"/>
</dbReference>
<evidence type="ECO:0000313" key="11">
    <source>
        <dbReference type="EMBL" id="CAB3233553.1"/>
    </source>
</evidence>
<evidence type="ECO:0000256" key="4">
    <source>
        <dbReference type="ARBA" id="ARBA00022884"/>
    </source>
</evidence>
<protein>
    <recommendedName>
        <fullName evidence="10">C3H1-type domain-containing protein</fullName>
    </recommendedName>
</protein>
<keyword evidence="3 7" id="KW-0862">Zinc</keyword>
<dbReference type="InterPro" id="IPR035979">
    <property type="entry name" value="RBD_domain_sf"/>
</dbReference>
<dbReference type="InterPro" id="IPR002483">
    <property type="entry name" value="PWI_dom"/>
</dbReference>
<evidence type="ECO:0000256" key="8">
    <source>
        <dbReference type="SAM" id="Coils"/>
    </source>
</evidence>
<dbReference type="InterPro" id="IPR045137">
    <property type="entry name" value="RBM26/27"/>
</dbReference>
<dbReference type="SMART" id="SM00360">
    <property type="entry name" value="RRM"/>
    <property type="match status" value="1"/>
</dbReference>
<feature type="compositionally biased region" description="Basic and acidic residues" evidence="9">
    <location>
        <begin position="598"/>
        <end position="617"/>
    </location>
</feature>
<dbReference type="GO" id="GO:0003723">
    <property type="term" value="F:RNA binding"/>
    <property type="evidence" value="ECO:0007669"/>
    <property type="project" value="UniProtKB-KW"/>
</dbReference>
<accession>A0A8S0ZLF1</accession>
<gene>
    <name evidence="12" type="ORF">APLA_LOCUS15929</name>
    <name evidence="11" type="ORF">APLA_LOCUS6133</name>
</gene>